<keyword evidence="1" id="KW-0812">Transmembrane</keyword>
<dbReference type="RefSeq" id="WP_242982433.1">
    <property type="nucleotide sequence ID" value="NZ_JANJZD010000012.1"/>
</dbReference>
<gene>
    <name evidence="2" type="ORF">AMURIS_02738</name>
</gene>
<dbReference type="Proteomes" id="UP000236311">
    <property type="component" value="Unassembled WGS sequence"/>
</dbReference>
<dbReference type="AlphaFoldDB" id="A0A2K4ZHQ8"/>
<feature type="transmembrane region" description="Helical" evidence="1">
    <location>
        <begin position="271"/>
        <end position="289"/>
    </location>
</feature>
<feature type="transmembrane region" description="Helical" evidence="1">
    <location>
        <begin position="343"/>
        <end position="364"/>
    </location>
</feature>
<dbReference type="EMBL" id="OFSM01000013">
    <property type="protein sequence ID" value="SOY30017.1"/>
    <property type="molecule type" value="Genomic_DNA"/>
</dbReference>
<sequence length="415" mass="46618">MTWPFENDTSIVEKKLANRSMKADRRRSVFIILTIALAVCLMGTLCFIYSAQQKKTLDNILGQYQAGCGGLTREEVTGLADTGRFEKWGYTADAGSVRHEDSVLNVSFVSPEMMDLMGYGKIAGAYPQAENEICIERSFFGYFNLPAEIGQTVTLNLGGGERLYTVTGILESESSSRIFTVWIPEIAVDTGIHQAPYELRFRFEGSQVMEPEKLRADIERFFIEMGIPADRTFYSSSYFGMVDLYLGSGMEIYVLSALIAVPGYWSWRDNIRSAVVILFLIYGMVLAATRKPLSMAGKVSAIEAVRTTAYSGYQGRSISGQLHRRLSITRLALMNFFRNRKKAFVTALSLSLTGILLLCISAYANSVDVEEMAQSQFGDRSQYLLQYEDYAGREFYEMQKDNPLGQDRQKSLPLF</sequence>
<keyword evidence="1" id="KW-0472">Membrane</keyword>
<keyword evidence="3" id="KW-1185">Reference proteome</keyword>
<reference evidence="2 3" key="1">
    <citation type="submission" date="2018-01" db="EMBL/GenBank/DDBJ databases">
        <authorList>
            <person name="Gaut B.S."/>
            <person name="Morton B.R."/>
            <person name="Clegg M.T."/>
            <person name="Duvall M.R."/>
        </authorList>
    </citation>
    <scope>NUCLEOTIDE SEQUENCE [LARGE SCALE GENOMIC DNA]</scope>
    <source>
        <strain evidence="2">GP69</strain>
    </source>
</reference>
<organism evidence="2 3">
    <name type="scientific">Acetatifactor muris</name>
    <dbReference type="NCBI Taxonomy" id="879566"/>
    <lineage>
        <taxon>Bacteria</taxon>
        <taxon>Bacillati</taxon>
        <taxon>Bacillota</taxon>
        <taxon>Clostridia</taxon>
        <taxon>Lachnospirales</taxon>
        <taxon>Lachnospiraceae</taxon>
        <taxon>Acetatifactor</taxon>
    </lineage>
</organism>
<feature type="transmembrane region" description="Helical" evidence="1">
    <location>
        <begin position="244"/>
        <end position="265"/>
    </location>
</feature>
<feature type="transmembrane region" description="Helical" evidence="1">
    <location>
        <begin position="29"/>
        <end position="51"/>
    </location>
</feature>
<evidence type="ECO:0000313" key="3">
    <source>
        <dbReference type="Proteomes" id="UP000236311"/>
    </source>
</evidence>
<accession>A0A2K4ZHQ8</accession>
<proteinExistence type="predicted"/>
<evidence type="ECO:0008006" key="4">
    <source>
        <dbReference type="Google" id="ProtNLM"/>
    </source>
</evidence>
<evidence type="ECO:0000313" key="2">
    <source>
        <dbReference type="EMBL" id="SOY30017.1"/>
    </source>
</evidence>
<protein>
    <recommendedName>
        <fullName evidence="4">MacB-like periplasmic core domain-containing protein</fullName>
    </recommendedName>
</protein>
<evidence type="ECO:0000256" key="1">
    <source>
        <dbReference type="SAM" id="Phobius"/>
    </source>
</evidence>
<name>A0A2K4ZHQ8_9FIRM</name>
<keyword evidence="1" id="KW-1133">Transmembrane helix</keyword>